<accession>A0A8U0IGM3</accession>
<protein>
    <submittedName>
        <fullName evidence="1">Uncharacterized protein</fullName>
    </submittedName>
</protein>
<reference evidence="1" key="1">
    <citation type="submission" date="2022-04" db="EMBL/GenBank/DDBJ databases">
        <title>Diverse halophilic archaea isolated from saline environments.</title>
        <authorList>
            <person name="Cui H.-L."/>
        </authorList>
    </citation>
    <scope>NUCLEOTIDE SEQUENCE</scope>
    <source>
        <strain evidence="1">XZYJT40</strain>
    </source>
</reference>
<dbReference type="KEGG" id="haxz:M0R88_15110"/>
<dbReference type="Proteomes" id="UP000830434">
    <property type="component" value="Chromosome"/>
</dbReference>
<proteinExistence type="predicted"/>
<name>A0A8U0IGM3_9EURY</name>
<organism evidence="1 2">
    <name type="scientific">Halorussus gelatinilyticus</name>
    <dbReference type="NCBI Taxonomy" id="2937524"/>
    <lineage>
        <taxon>Archaea</taxon>
        <taxon>Methanobacteriati</taxon>
        <taxon>Methanobacteriota</taxon>
        <taxon>Stenosarchaea group</taxon>
        <taxon>Halobacteria</taxon>
        <taxon>Halobacteriales</taxon>
        <taxon>Haladaptataceae</taxon>
        <taxon>Halorussus</taxon>
    </lineage>
</organism>
<evidence type="ECO:0000313" key="1">
    <source>
        <dbReference type="EMBL" id="UPV99835.1"/>
    </source>
</evidence>
<evidence type="ECO:0000313" key="2">
    <source>
        <dbReference type="Proteomes" id="UP000830434"/>
    </source>
</evidence>
<keyword evidence="2" id="KW-1185">Reference proteome</keyword>
<dbReference type="EMBL" id="CP096658">
    <property type="protein sequence ID" value="UPV99835.1"/>
    <property type="molecule type" value="Genomic_DNA"/>
</dbReference>
<gene>
    <name evidence="1" type="ORF">M0R88_15110</name>
</gene>
<dbReference type="GeneID" id="72191211"/>
<dbReference type="AlphaFoldDB" id="A0A8U0IGM3"/>
<sequence length="95" mass="10598">MYQLDCSYCDVLVEGEAVDPVKRDAKTHLKENHAEDVITNLKEQYTNVPCQNGCGYTVPIRVENGAGVECPECGHDNLSPLLDQYVLFRITANKP</sequence>
<dbReference type="RefSeq" id="WP_248654326.1">
    <property type="nucleotide sequence ID" value="NZ_CP096658.1"/>
</dbReference>